<evidence type="ECO:0000313" key="3">
    <source>
        <dbReference type="EMBL" id="MXO98744.1"/>
    </source>
</evidence>
<feature type="region of interest" description="Disordered" evidence="1">
    <location>
        <begin position="42"/>
        <end position="76"/>
    </location>
</feature>
<dbReference type="RefSeq" id="WP_161390353.1">
    <property type="nucleotide sequence ID" value="NZ_JBHSCP010000001.1"/>
</dbReference>
<protein>
    <submittedName>
        <fullName evidence="3">Uncharacterized protein</fullName>
    </submittedName>
</protein>
<feature type="chain" id="PRO_5026173854" evidence="2">
    <location>
        <begin position="28"/>
        <end position="120"/>
    </location>
</feature>
<comment type="caution">
    <text evidence="3">The sequence shown here is derived from an EMBL/GenBank/DDBJ whole genome shotgun (WGS) entry which is preliminary data.</text>
</comment>
<feature type="signal peptide" evidence="2">
    <location>
        <begin position="1"/>
        <end position="27"/>
    </location>
</feature>
<name>A0A6I4TS95_9SPHN</name>
<accession>A0A6I4TS95</accession>
<evidence type="ECO:0000313" key="4">
    <source>
        <dbReference type="Proteomes" id="UP000469430"/>
    </source>
</evidence>
<dbReference type="AlphaFoldDB" id="A0A6I4TS95"/>
<proteinExistence type="predicted"/>
<keyword evidence="4" id="KW-1185">Reference proteome</keyword>
<organism evidence="3 4">
    <name type="scientific">Croceibacterium xixiisoli</name>
    <dbReference type="NCBI Taxonomy" id="1476466"/>
    <lineage>
        <taxon>Bacteria</taxon>
        <taxon>Pseudomonadati</taxon>
        <taxon>Pseudomonadota</taxon>
        <taxon>Alphaproteobacteria</taxon>
        <taxon>Sphingomonadales</taxon>
        <taxon>Erythrobacteraceae</taxon>
        <taxon>Croceibacterium</taxon>
    </lineage>
</organism>
<evidence type="ECO:0000256" key="1">
    <source>
        <dbReference type="SAM" id="MobiDB-lite"/>
    </source>
</evidence>
<keyword evidence="2" id="KW-0732">Signal</keyword>
<dbReference type="Proteomes" id="UP000469430">
    <property type="component" value="Unassembled WGS sequence"/>
</dbReference>
<evidence type="ECO:0000256" key="2">
    <source>
        <dbReference type="SAM" id="SignalP"/>
    </source>
</evidence>
<sequence>MIDRLKIAMTGSALATGLMLIPGPAVAQDMNVLDRHLQHQQSVRVQDHQNRMRMGDPPRRQQRDASGCSADALPAGERRALETEYGRRFRSDGRASADAWIREQGRRFRQQLVDEGVCAE</sequence>
<dbReference type="EMBL" id="WTYJ01000001">
    <property type="protein sequence ID" value="MXO98744.1"/>
    <property type="molecule type" value="Genomic_DNA"/>
</dbReference>
<reference evidence="3 4" key="1">
    <citation type="submission" date="2019-12" db="EMBL/GenBank/DDBJ databases">
        <title>Genomic-based taxomic classification of the family Erythrobacteraceae.</title>
        <authorList>
            <person name="Xu L."/>
        </authorList>
    </citation>
    <scope>NUCLEOTIDE SEQUENCE [LARGE SCALE GENOMIC DNA]</scope>
    <source>
        <strain evidence="3 4">S36</strain>
    </source>
</reference>
<feature type="compositionally biased region" description="Basic and acidic residues" evidence="1">
    <location>
        <begin position="45"/>
        <end position="63"/>
    </location>
</feature>
<gene>
    <name evidence="3" type="ORF">GRI97_07075</name>
</gene>
<dbReference type="OrthoDB" id="7596571at2"/>